<evidence type="ECO:0008006" key="8">
    <source>
        <dbReference type="Google" id="ProtNLM"/>
    </source>
</evidence>
<comment type="caution">
    <text evidence="5">The sequence shown here is derived from an EMBL/GenBank/DDBJ whole genome shotgun (WGS) entry which is preliminary data.</text>
</comment>
<feature type="region of interest" description="Disordered" evidence="2">
    <location>
        <begin position="64"/>
        <end position="163"/>
    </location>
</feature>
<feature type="chain" id="PRO_5044089214" description="RlpA-like protein double-psi beta-barrel domain-containing protein" evidence="3">
    <location>
        <begin position="22"/>
        <end position="266"/>
    </location>
</feature>
<evidence type="ECO:0000313" key="4">
    <source>
        <dbReference type="EMBL" id="KAA8649171.1"/>
    </source>
</evidence>
<dbReference type="EMBL" id="QUQM01000003">
    <property type="protein sequence ID" value="KAA8649171.1"/>
    <property type="molecule type" value="Genomic_DNA"/>
</dbReference>
<organism evidence="5 6">
    <name type="scientific">Aspergillus tanneri</name>
    <dbReference type="NCBI Taxonomy" id="1220188"/>
    <lineage>
        <taxon>Eukaryota</taxon>
        <taxon>Fungi</taxon>
        <taxon>Dikarya</taxon>
        <taxon>Ascomycota</taxon>
        <taxon>Pezizomycotina</taxon>
        <taxon>Eurotiomycetes</taxon>
        <taxon>Eurotiomycetidae</taxon>
        <taxon>Eurotiales</taxon>
        <taxon>Aspergillaceae</taxon>
        <taxon>Aspergillus</taxon>
        <taxon>Aspergillus subgen. Circumdati</taxon>
    </lineage>
</organism>
<evidence type="ECO:0000256" key="1">
    <source>
        <dbReference type="ARBA" id="ARBA00022729"/>
    </source>
</evidence>
<feature type="compositionally biased region" description="Low complexity" evidence="2">
    <location>
        <begin position="106"/>
        <end position="116"/>
    </location>
</feature>
<reference evidence="4 7" key="2">
    <citation type="submission" date="2019-08" db="EMBL/GenBank/DDBJ databases">
        <title>The genome sequence of a newly discovered highly antifungal drug resistant Aspergillus species, Aspergillus tanneri NIH 1004.</title>
        <authorList>
            <person name="Mounaud S."/>
            <person name="Singh I."/>
            <person name="Joardar V."/>
            <person name="Pakala S."/>
            <person name="Pakala S."/>
            <person name="Venepally P."/>
            <person name="Chung J.K."/>
            <person name="Losada L."/>
            <person name="Nierman W.C."/>
        </authorList>
    </citation>
    <scope>NUCLEOTIDE SEQUENCE [LARGE SCALE GENOMIC DNA]</scope>
    <source>
        <strain evidence="4 7">NIH1004</strain>
    </source>
</reference>
<accession>A0A4S3JC89</accession>
<evidence type="ECO:0000256" key="3">
    <source>
        <dbReference type="SAM" id="SignalP"/>
    </source>
</evidence>
<proteinExistence type="predicted"/>
<dbReference type="STRING" id="1220188.A0A4S3JC89"/>
<protein>
    <recommendedName>
        <fullName evidence="8">RlpA-like protein double-psi beta-barrel domain-containing protein</fullName>
    </recommendedName>
</protein>
<dbReference type="EMBL" id="SOSA01000491">
    <property type="protein sequence ID" value="THC90701.1"/>
    <property type="molecule type" value="Genomic_DNA"/>
</dbReference>
<dbReference type="SUPFAM" id="SSF50685">
    <property type="entry name" value="Barwin-like endoglucanases"/>
    <property type="match status" value="1"/>
</dbReference>
<dbReference type="Gene3D" id="2.40.40.10">
    <property type="entry name" value="RlpA-like domain"/>
    <property type="match status" value="1"/>
</dbReference>
<dbReference type="InterPro" id="IPR036908">
    <property type="entry name" value="RlpA-like_sf"/>
</dbReference>
<feature type="signal peptide" evidence="3">
    <location>
        <begin position="1"/>
        <end position="21"/>
    </location>
</feature>
<dbReference type="PANTHER" id="PTHR31836">
    <property type="match status" value="1"/>
</dbReference>
<evidence type="ECO:0000313" key="5">
    <source>
        <dbReference type="EMBL" id="THC90701.1"/>
    </source>
</evidence>
<sequence length="266" mass="27457">MAPLAKSLALAGSLLATFASAVPMEKRDVVIVYETSTSVVWTTVDITTTIYANPPSATAVVAEDAAPAGHKAEPEHKHGHKHQSLHSTTTQAPPVITQEPEPQPEPTSSTQSTTTAAPPPPPPPPPPANPPPANPPPANPPPANPPPANGGGSSGGSPNGSCTKDSPCAGDVTFYDTATSMSAPSSCGFTSDGLTENVIALSHELMSDSDCGRKVSIRYGGSVKTGKVVDKCMGCSRSSIDLSRHFFNELASEDAGRLSDVEWWLD</sequence>
<dbReference type="OrthoDB" id="623670at2759"/>
<feature type="compositionally biased region" description="Gly residues" evidence="2">
    <location>
        <begin position="149"/>
        <end position="158"/>
    </location>
</feature>
<dbReference type="AlphaFoldDB" id="A0A4S3JC89"/>
<feature type="compositionally biased region" description="Pro residues" evidence="2">
    <location>
        <begin position="117"/>
        <end position="148"/>
    </location>
</feature>
<name>A0A4S3JC89_9EURO</name>
<evidence type="ECO:0000313" key="7">
    <source>
        <dbReference type="Proteomes" id="UP000324241"/>
    </source>
</evidence>
<keyword evidence="6" id="KW-1185">Reference proteome</keyword>
<keyword evidence="1 3" id="KW-0732">Signal</keyword>
<evidence type="ECO:0000313" key="6">
    <source>
        <dbReference type="Proteomes" id="UP000308092"/>
    </source>
</evidence>
<dbReference type="CDD" id="cd22191">
    <property type="entry name" value="DPBB_RlpA_EXP_N-like"/>
    <property type="match status" value="1"/>
</dbReference>
<dbReference type="InterPro" id="IPR051477">
    <property type="entry name" value="Expansin_CellWall"/>
</dbReference>
<dbReference type="Proteomes" id="UP000324241">
    <property type="component" value="Unassembled WGS sequence"/>
</dbReference>
<dbReference type="VEuPathDB" id="FungiDB:EYZ11_009838"/>
<dbReference type="RefSeq" id="XP_033428532.1">
    <property type="nucleotide sequence ID" value="XM_033569726.1"/>
</dbReference>
<evidence type="ECO:0000256" key="2">
    <source>
        <dbReference type="SAM" id="MobiDB-lite"/>
    </source>
</evidence>
<dbReference type="Proteomes" id="UP000308092">
    <property type="component" value="Unassembled WGS sequence"/>
</dbReference>
<gene>
    <name evidence="4" type="ORF">ATNIH1004_005066</name>
    <name evidence="5" type="ORF">EYZ11_009838</name>
</gene>
<dbReference type="GeneID" id="54327768"/>
<dbReference type="PANTHER" id="PTHR31836:SF28">
    <property type="entry name" value="SRCR DOMAIN-CONTAINING PROTEIN-RELATED"/>
    <property type="match status" value="1"/>
</dbReference>
<reference evidence="5 6" key="1">
    <citation type="submission" date="2019-03" db="EMBL/GenBank/DDBJ databases">
        <title>The genome sequence of a newly discovered highly antifungal drug resistant Aspergillus species, Aspergillus tanneri NIH 1004.</title>
        <authorList>
            <person name="Mounaud S."/>
            <person name="Singh I."/>
            <person name="Joardar V."/>
            <person name="Pakala S."/>
            <person name="Pakala S."/>
            <person name="Venepally P."/>
            <person name="Hoover J."/>
            <person name="Nierman W."/>
            <person name="Chung J."/>
            <person name="Losada L."/>
        </authorList>
    </citation>
    <scope>NUCLEOTIDE SEQUENCE [LARGE SCALE GENOMIC DNA]</scope>
    <source>
        <strain evidence="5 6">NIH1004</strain>
    </source>
</reference>